<dbReference type="Proteomes" id="UP001254608">
    <property type="component" value="Unassembled WGS sequence"/>
</dbReference>
<keyword evidence="2" id="KW-1185">Reference proteome</keyword>
<proteinExistence type="predicted"/>
<sequence length="86" mass="9484">MTAQICDLIDIEGSEAELACELPLPFGHSRLLTLSDAEAQQLCPFAFSTMCWRNYFAAWSIRNGRLFLQRIDGKYALSGVGRAGLG</sequence>
<gene>
    <name evidence="1" type="ORF">RM530_18125</name>
</gene>
<accession>A0ABU2WN43</accession>
<protein>
    <submittedName>
        <fullName evidence="1">Uncharacterized protein</fullName>
    </submittedName>
</protein>
<dbReference type="EMBL" id="JAVRIC010000045">
    <property type="protein sequence ID" value="MDT0499262.1"/>
    <property type="molecule type" value="Genomic_DNA"/>
</dbReference>
<evidence type="ECO:0000313" key="2">
    <source>
        <dbReference type="Proteomes" id="UP001254608"/>
    </source>
</evidence>
<organism evidence="1 2">
    <name type="scientific">Banduia mediterranea</name>
    <dbReference type="NCBI Taxonomy" id="3075609"/>
    <lineage>
        <taxon>Bacteria</taxon>
        <taxon>Pseudomonadati</taxon>
        <taxon>Pseudomonadota</taxon>
        <taxon>Gammaproteobacteria</taxon>
        <taxon>Nevskiales</taxon>
        <taxon>Algiphilaceae</taxon>
        <taxon>Banduia</taxon>
    </lineage>
</organism>
<comment type="caution">
    <text evidence="1">The sequence shown here is derived from an EMBL/GenBank/DDBJ whole genome shotgun (WGS) entry which is preliminary data.</text>
</comment>
<name>A0ABU2WN43_9GAMM</name>
<evidence type="ECO:0000313" key="1">
    <source>
        <dbReference type="EMBL" id="MDT0499262.1"/>
    </source>
</evidence>
<dbReference type="RefSeq" id="WP_311366672.1">
    <property type="nucleotide sequence ID" value="NZ_JAVRIC010000045.1"/>
</dbReference>
<reference evidence="1 2" key="1">
    <citation type="submission" date="2023-09" db="EMBL/GenBank/DDBJ databases">
        <authorList>
            <person name="Rey-Velasco X."/>
        </authorList>
    </citation>
    <scope>NUCLEOTIDE SEQUENCE [LARGE SCALE GENOMIC DNA]</scope>
    <source>
        <strain evidence="1 2">W345</strain>
    </source>
</reference>